<feature type="transmembrane region" description="Helical" evidence="1">
    <location>
        <begin position="33"/>
        <end position="55"/>
    </location>
</feature>
<feature type="transmembrane region" description="Helical" evidence="1">
    <location>
        <begin position="166"/>
        <end position="185"/>
    </location>
</feature>
<sequence>MTIAGELIAEDPLHAEGADAAGQIPEAIRHPPWLMIGAAAVAVGVLLLGLVGFIIDRGLQLGFDRSILLAMRHGTMHGAALGPPWVKVAMIDVTAIGGVTVLPIIVTVTAGFLAVRRLWLTMGLVLGGTISGSIMVAIVKTLVARARPELTDHLVQVSSASFPSGHAANSAIVYLTIASLIVQIVEGRGARAYILVTTALLVTIIGVSRIYLGVHWPSDVLAGWSFGTLWALAWWSLGAWLRLRRAGR</sequence>
<evidence type="ECO:0000313" key="4">
    <source>
        <dbReference type="Proteomes" id="UP001419910"/>
    </source>
</evidence>
<protein>
    <submittedName>
        <fullName evidence="3">Phosphatase PAP2 family protein</fullName>
    </submittedName>
</protein>
<feature type="transmembrane region" description="Helical" evidence="1">
    <location>
        <begin position="122"/>
        <end position="146"/>
    </location>
</feature>
<feature type="transmembrane region" description="Helical" evidence="1">
    <location>
        <begin position="192"/>
        <end position="212"/>
    </location>
</feature>
<dbReference type="EMBL" id="JBDIME010000033">
    <property type="protein sequence ID" value="MEN2792797.1"/>
    <property type="molecule type" value="Genomic_DNA"/>
</dbReference>
<evidence type="ECO:0000313" key="3">
    <source>
        <dbReference type="EMBL" id="MEN2792797.1"/>
    </source>
</evidence>
<keyword evidence="1" id="KW-0812">Transmembrane</keyword>
<gene>
    <name evidence="3" type="ORF">ABC974_24425</name>
</gene>
<dbReference type="SUPFAM" id="SSF48317">
    <property type="entry name" value="Acid phosphatase/Vanadium-dependent haloperoxidase"/>
    <property type="match status" value="1"/>
</dbReference>
<keyword evidence="4" id="KW-1185">Reference proteome</keyword>
<dbReference type="RefSeq" id="WP_343887062.1">
    <property type="nucleotide sequence ID" value="NZ_BAAAEH010000001.1"/>
</dbReference>
<dbReference type="InterPro" id="IPR000326">
    <property type="entry name" value="PAP2/HPO"/>
</dbReference>
<dbReference type="Pfam" id="PF01569">
    <property type="entry name" value="PAP2"/>
    <property type="match status" value="1"/>
</dbReference>
<feature type="transmembrane region" description="Helical" evidence="1">
    <location>
        <begin position="93"/>
        <end position="115"/>
    </location>
</feature>
<name>A0ABU9YAQ2_9SPHN</name>
<dbReference type="PANTHER" id="PTHR14969:SF13">
    <property type="entry name" value="AT30094P"/>
    <property type="match status" value="1"/>
</dbReference>
<dbReference type="PANTHER" id="PTHR14969">
    <property type="entry name" value="SPHINGOSINE-1-PHOSPHATE PHOSPHOHYDROLASE"/>
    <property type="match status" value="1"/>
</dbReference>
<comment type="caution">
    <text evidence="3">The sequence shown here is derived from an EMBL/GenBank/DDBJ whole genome shotgun (WGS) entry which is preliminary data.</text>
</comment>
<feature type="domain" description="Phosphatidic acid phosphatase type 2/haloperoxidase" evidence="2">
    <location>
        <begin position="122"/>
        <end position="235"/>
    </location>
</feature>
<dbReference type="InterPro" id="IPR036938">
    <property type="entry name" value="PAP2/HPO_sf"/>
</dbReference>
<keyword evidence="1" id="KW-0472">Membrane</keyword>
<dbReference type="SMART" id="SM00014">
    <property type="entry name" value="acidPPc"/>
    <property type="match status" value="1"/>
</dbReference>
<proteinExistence type="predicted"/>
<dbReference type="CDD" id="cd03392">
    <property type="entry name" value="PAP2_like_2"/>
    <property type="match status" value="1"/>
</dbReference>
<dbReference type="Proteomes" id="UP001419910">
    <property type="component" value="Unassembled WGS sequence"/>
</dbReference>
<reference evidence="3 4" key="1">
    <citation type="submission" date="2024-05" db="EMBL/GenBank/DDBJ databases">
        <authorList>
            <person name="Liu Q."/>
            <person name="Xin Y.-H."/>
        </authorList>
    </citation>
    <scope>NUCLEOTIDE SEQUENCE [LARGE SCALE GENOMIC DNA]</scope>
    <source>
        <strain evidence="3 4">CGMCC 1.10181</strain>
    </source>
</reference>
<accession>A0ABU9YAQ2</accession>
<feature type="transmembrane region" description="Helical" evidence="1">
    <location>
        <begin position="224"/>
        <end position="243"/>
    </location>
</feature>
<keyword evidence="1" id="KW-1133">Transmembrane helix</keyword>
<evidence type="ECO:0000259" key="2">
    <source>
        <dbReference type="SMART" id="SM00014"/>
    </source>
</evidence>
<dbReference type="Gene3D" id="1.20.144.10">
    <property type="entry name" value="Phosphatidic acid phosphatase type 2/haloperoxidase"/>
    <property type="match status" value="1"/>
</dbReference>
<evidence type="ECO:0000256" key="1">
    <source>
        <dbReference type="SAM" id="Phobius"/>
    </source>
</evidence>
<organism evidence="3 4">
    <name type="scientific">Sphingomonas oligophenolica</name>
    <dbReference type="NCBI Taxonomy" id="301154"/>
    <lineage>
        <taxon>Bacteria</taxon>
        <taxon>Pseudomonadati</taxon>
        <taxon>Pseudomonadota</taxon>
        <taxon>Alphaproteobacteria</taxon>
        <taxon>Sphingomonadales</taxon>
        <taxon>Sphingomonadaceae</taxon>
        <taxon>Sphingomonas</taxon>
    </lineage>
</organism>